<dbReference type="Pfam" id="PF24172">
    <property type="entry name" value="CdiI_ImmP"/>
    <property type="match status" value="1"/>
</dbReference>
<gene>
    <name evidence="1" type="ORF">SAMN04488025_10160</name>
</gene>
<accession>A0A1I2KDN9</accession>
<dbReference type="EMBL" id="FOOK01000001">
    <property type="protein sequence ID" value="SFF63327.1"/>
    <property type="molecule type" value="Genomic_DNA"/>
</dbReference>
<reference evidence="1 2" key="1">
    <citation type="submission" date="2016-10" db="EMBL/GenBank/DDBJ databases">
        <authorList>
            <person name="de Groot N.N."/>
        </authorList>
    </citation>
    <scope>NUCLEOTIDE SEQUENCE [LARGE SCALE GENOMIC DNA]</scope>
    <source>
        <strain evidence="1 2">DSM 44945</strain>
    </source>
</reference>
<evidence type="ECO:0000313" key="2">
    <source>
        <dbReference type="Proteomes" id="UP000198661"/>
    </source>
</evidence>
<organism evidence="1 2">
    <name type="scientific">Planifilum fulgidum</name>
    <dbReference type="NCBI Taxonomy" id="201973"/>
    <lineage>
        <taxon>Bacteria</taxon>
        <taxon>Bacillati</taxon>
        <taxon>Bacillota</taxon>
        <taxon>Bacilli</taxon>
        <taxon>Bacillales</taxon>
        <taxon>Thermoactinomycetaceae</taxon>
        <taxon>Planifilum</taxon>
    </lineage>
</organism>
<proteinExistence type="predicted"/>
<dbReference type="CDD" id="cd20693">
    <property type="entry name" value="CdiI_EcoliA0-like"/>
    <property type="match status" value="1"/>
</dbReference>
<keyword evidence="2" id="KW-1185">Reference proteome</keyword>
<dbReference type="Proteomes" id="UP000198661">
    <property type="component" value="Unassembled WGS sequence"/>
</dbReference>
<dbReference type="AlphaFoldDB" id="A0A1I2KDN9"/>
<name>A0A1I2KDN9_9BACL</name>
<sequence>MVLSEEESREVKREFKENVPLDRFVGRVDFSQVSRKKEIVMDEDILEELYKNNVNVNEPVYVFWFNARLPVIQTSIKNVIQVVEDVISVDFDTWIYCPKERYVVEYYHEGETLLGFY</sequence>
<protein>
    <submittedName>
        <fullName evidence="1">Uncharacterized protein</fullName>
    </submittedName>
</protein>
<dbReference type="InterPro" id="IPR049585">
    <property type="entry name" value="CdiI_EcoliA0-like"/>
</dbReference>
<evidence type="ECO:0000313" key="1">
    <source>
        <dbReference type="EMBL" id="SFF63327.1"/>
    </source>
</evidence>